<sequence>MTITTGKHFVVFPMQMWGHTRTMCTLVARMAKLRNATITFFIISGFYDRVMAEISREFLPGEEYLSARIRVVALQHNKSVAVTKDVEAAFEAAYVKMCNGEPLTCAKTGKEIPAHPVRVSVAIIDMFVPDAFEAVRKHTPDTVKVFVWVPVATHSFFFYWAEDHVDSVEASAAQRGISFEEAAREIVQPSGKVMRSPLTGAIYDYELQPQAFPLWFSGTLLKIARVMQTAHGMLTFDAAEYDPKTAKALKAWFGKNSRKAYYAGPLVPQGREDTSSDPRADNIQKFLDEKLAFYGKHSVVYVSFGSLFWPTDTNKLWAVLEVLIERNIPFVMSCAAEFASGIPETIQDKIAQFGHAIVAEWVPQQALLDHPATGWYLSHGGHNSTIESIMAGVPAIVWPISADQPVNAIYLSEDLDVAYELIEVRNGTGLGKILRSGRVPVGTIVAVKTEMNHVLNSAFGEDGARKRAKLQSLRKILQASWNEEGVARREVEEFLDDL</sequence>
<dbReference type="OrthoDB" id="5835829at2759"/>
<dbReference type="PANTHER" id="PTHR48045">
    <property type="entry name" value="UDP-GLYCOSYLTRANSFERASE 72B1"/>
    <property type="match status" value="1"/>
</dbReference>
<organism evidence="2">
    <name type="scientific">Dichomitus squalens</name>
    <dbReference type="NCBI Taxonomy" id="114155"/>
    <lineage>
        <taxon>Eukaryota</taxon>
        <taxon>Fungi</taxon>
        <taxon>Dikarya</taxon>
        <taxon>Basidiomycota</taxon>
        <taxon>Agaricomycotina</taxon>
        <taxon>Agaricomycetes</taxon>
        <taxon>Polyporales</taxon>
        <taxon>Polyporaceae</taxon>
        <taxon>Dichomitus</taxon>
    </lineage>
</organism>
<accession>A0A4Q9N2L4</accession>
<evidence type="ECO:0000313" key="2">
    <source>
        <dbReference type="EMBL" id="TBU34167.1"/>
    </source>
</evidence>
<dbReference type="CDD" id="cd03784">
    <property type="entry name" value="GT1_Gtf-like"/>
    <property type="match status" value="1"/>
</dbReference>
<dbReference type="PANTHER" id="PTHR48045:SF34">
    <property type="entry name" value="ISOFLAVONE 7-O-GLUCOSYLTRANSFERASE 1-LIKE"/>
    <property type="match status" value="1"/>
</dbReference>
<gene>
    <name evidence="2" type="ORF">BD311DRAFT_650757</name>
</gene>
<keyword evidence="1 2" id="KW-0808">Transferase</keyword>
<dbReference type="SUPFAM" id="SSF53756">
    <property type="entry name" value="UDP-Glycosyltransferase/glycogen phosphorylase"/>
    <property type="match status" value="1"/>
</dbReference>
<proteinExistence type="predicted"/>
<name>A0A4Q9N2L4_9APHY</name>
<evidence type="ECO:0000256" key="1">
    <source>
        <dbReference type="ARBA" id="ARBA00022679"/>
    </source>
</evidence>
<dbReference type="Pfam" id="PF00201">
    <property type="entry name" value="UDPGT"/>
    <property type="match status" value="1"/>
</dbReference>
<reference evidence="2" key="1">
    <citation type="submission" date="2019-01" db="EMBL/GenBank/DDBJ databases">
        <title>Draft genome sequences of three monokaryotic isolates of the white-rot basidiomycete fungus Dichomitus squalens.</title>
        <authorList>
            <consortium name="DOE Joint Genome Institute"/>
            <person name="Lopez S.C."/>
            <person name="Andreopoulos B."/>
            <person name="Pangilinan J."/>
            <person name="Lipzen A."/>
            <person name="Riley R."/>
            <person name="Ahrendt S."/>
            <person name="Ng V."/>
            <person name="Barry K."/>
            <person name="Daum C."/>
            <person name="Grigoriev I.V."/>
            <person name="Hilden K.S."/>
            <person name="Makela M.R."/>
            <person name="de Vries R.P."/>
        </authorList>
    </citation>
    <scope>NUCLEOTIDE SEQUENCE [LARGE SCALE GENOMIC DNA]</scope>
    <source>
        <strain evidence="2">OM18370.1</strain>
    </source>
</reference>
<dbReference type="InterPro" id="IPR002213">
    <property type="entry name" value="UDP_glucos_trans"/>
</dbReference>
<dbReference type="Proteomes" id="UP000292957">
    <property type="component" value="Unassembled WGS sequence"/>
</dbReference>
<protein>
    <submittedName>
        <fullName evidence="2">UDP-Glycosyltransferase/glycogen phosphorylase</fullName>
    </submittedName>
</protein>
<dbReference type="AlphaFoldDB" id="A0A4Q9N2L4"/>
<dbReference type="GO" id="GO:0008194">
    <property type="term" value="F:UDP-glycosyltransferase activity"/>
    <property type="evidence" value="ECO:0007669"/>
    <property type="project" value="InterPro"/>
</dbReference>
<dbReference type="EMBL" id="ML143389">
    <property type="protein sequence ID" value="TBU34167.1"/>
    <property type="molecule type" value="Genomic_DNA"/>
</dbReference>
<dbReference type="Gene3D" id="3.40.50.2000">
    <property type="entry name" value="Glycogen Phosphorylase B"/>
    <property type="match status" value="2"/>
</dbReference>